<evidence type="ECO:0000313" key="3">
    <source>
        <dbReference type="RefSeq" id="XP_036674404.3"/>
    </source>
</evidence>
<evidence type="ECO:0000256" key="1">
    <source>
        <dbReference type="ARBA" id="ARBA00009884"/>
    </source>
</evidence>
<dbReference type="GO" id="GO:0016192">
    <property type="term" value="P:vesicle-mediated transport"/>
    <property type="evidence" value="ECO:0007669"/>
    <property type="project" value="InterPro"/>
</dbReference>
<name>A0AB40A9V9_DROSZ</name>
<organism evidence="2 3">
    <name type="scientific">Drosophila suzukii</name>
    <name type="common">Spotted-wing drosophila fruit fly</name>
    <dbReference type="NCBI Taxonomy" id="28584"/>
    <lineage>
        <taxon>Eukaryota</taxon>
        <taxon>Metazoa</taxon>
        <taxon>Ecdysozoa</taxon>
        <taxon>Arthropoda</taxon>
        <taxon>Hexapoda</taxon>
        <taxon>Insecta</taxon>
        <taxon>Pterygota</taxon>
        <taxon>Neoptera</taxon>
        <taxon>Endopterygota</taxon>
        <taxon>Diptera</taxon>
        <taxon>Brachycera</taxon>
        <taxon>Muscomorpha</taxon>
        <taxon>Ephydroidea</taxon>
        <taxon>Drosophilidae</taxon>
        <taxon>Drosophila</taxon>
        <taxon>Sophophora</taxon>
    </lineage>
</organism>
<dbReference type="AlphaFoldDB" id="A0AB40A9V9"/>
<dbReference type="InterPro" id="IPR043154">
    <property type="entry name" value="Sec-1-like_dom1"/>
</dbReference>
<dbReference type="SUPFAM" id="SSF56815">
    <property type="entry name" value="Sec1/munc18-like (SM) proteins"/>
    <property type="match status" value="1"/>
</dbReference>
<evidence type="ECO:0000313" key="2">
    <source>
        <dbReference type="Proteomes" id="UP001652628"/>
    </source>
</evidence>
<dbReference type="Pfam" id="PF00995">
    <property type="entry name" value="Sec1"/>
    <property type="match status" value="1"/>
</dbReference>
<dbReference type="InterPro" id="IPR043155">
    <property type="entry name" value="VPS33_dom3b"/>
</dbReference>
<dbReference type="Gene3D" id="3.90.830.10">
    <property type="entry name" value="Syntaxin Binding Protein 1, Chain A, domain 2"/>
    <property type="match status" value="1"/>
</dbReference>
<dbReference type="Gene3D" id="1.25.40.850">
    <property type="match status" value="1"/>
</dbReference>
<dbReference type="PANTHER" id="PTHR11679">
    <property type="entry name" value="VESICLE PROTEIN SORTING-ASSOCIATED"/>
    <property type="match status" value="1"/>
</dbReference>
<dbReference type="RefSeq" id="XP_036674404.3">
    <property type="nucleotide sequence ID" value="XM_036818509.3"/>
</dbReference>
<accession>A0AB40A9V9</accession>
<dbReference type="InterPro" id="IPR001619">
    <property type="entry name" value="Sec1-like"/>
</dbReference>
<proteinExistence type="inferred from homology"/>
<dbReference type="Gene3D" id="3.40.50.1910">
    <property type="match status" value="2"/>
</dbReference>
<comment type="similarity">
    <text evidence="1">Belongs to the STXBP/unc-18/SEC1 family.</text>
</comment>
<dbReference type="GeneID" id="108004984"/>
<dbReference type="InterPro" id="IPR043127">
    <property type="entry name" value="Sec-1-like_dom3a"/>
</dbReference>
<gene>
    <name evidence="3" type="primary">Vps33B</name>
</gene>
<dbReference type="Proteomes" id="UP001652628">
    <property type="component" value="Chromosome 3"/>
</dbReference>
<keyword evidence="2" id="KW-1185">Reference proteome</keyword>
<dbReference type="InterPro" id="IPR036045">
    <property type="entry name" value="Sec1-like_sf"/>
</dbReference>
<dbReference type="Gene3D" id="3.40.50.2060">
    <property type="match status" value="1"/>
</dbReference>
<sequence>MDLTLDKKLQGFQLVAQEKLCSILCSIPGKKELILEPDLIKPLEHVVTASWLKLKGIQRIYKHDAEQSLPRSADQVHIYMIRSVLGTFQTLLKQLQPVALEVMPDISLKMYHIVCVPSCYSYFQTLLEQAGLYGLVELHHFNWDFIYFDQGVLSLELPNLYKCLYLQGNTSPLPPVAQSLRLLQMICGQPAVILSFGSHSSQLLQMLKALGKLPESTTPPDYGGWLIIDRDKDYPASLLTPAIYAGLLLEVFEQRSGEILVDNSKNKISSQRVELLQGKNAKGAPNPASKPCSIRLNSPSDEIYADNRYKRFAQVSSLIHAQVKALGLELQKLNDMQLEEMHDYVARKLPKLTELKSKVLRHLNASEIVIQMMGNFRRLQTLEEDILNNVSRKRLLSEIDELMTTDGQRFNTLRLLCLLHHCVGVAPEELQIFARNYCNLFGHQELGVFQQLSQAGLLPPLVVEKKAPTKLLSNLPLPKFQQTEFQANANRLKLLTSSGDGPDGGSASKTQAAGLQSCPSFVFNGTYIPLVAQLCSILLKTNSAEELSLKLGMIDGLQLHLNTGKTTPKVYANQLKVNGGAEQDVFPLRLRNLFVFVVGGASYAEVAACDFVAKLTGAQITVASDSLMAGSDLIATAFNH</sequence>
<reference evidence="3" key="1">
    <citation type="submission" date="2025-08" db="UniProtKB">
        <authorList>
            <consortium name="RefSeq"/>
        </authorList>
    </citation>
    <scope>IDENTIFICATION</scope>
</reference>
<protein>
    <submittedName>
        <fullName evidence="3">Vacuolar protein sorting-associated protein 33B</fullName>
    </submittedName>
</protein>
<dbReference type="InterPro" id="IPR027482">
    <property type="entry name" value="Sec1-like_dom2"/>
</dbReference>